<comment type="caution">
    <text evidence="1">The sequence shown here is derived from an EMBL/GenBank/DDBJ whole genome shotgun (WGS) entry which is preliminary data.</text>
</comment>
<dbReference type="SMART" id="SM01322">
    <property type="entry name" value="YaeQ"/>
    <property type="match status" value="1"/>
</dbReference>
<gene>
    <name evidence="1" type="ORF">HNP34_000225</name>
</gene>
<dbReference type="SUPFAM" id="SSF52980">
    <property type="entry name" value="Restriction endonuclease-like"/>
    <property type="match status" value="1"/>
</dbReference>
<proteinExistence type="predicted"/>
<dbReference type="PIRSF" id="PIRSF011484">
    <property type="entry name" value="YaeQ"/>
    <property type="match status" value="1"/>
</dbReference>
<dbReference type="Proteomes" id="UP000548425">
    <property type="component" value="Unassembled WGS sequence"/>
</dbReference>
<dbReference type="PANTHER" id="PTHR38784">
    <property type="entry name" value="SUCROSE PHOSPHORYLASE"/>
    <property type="match status" value="1"/>
</dbReference>
<organism evidence="1 2">
    <name type="scientific">Acinetobacter lwoffii</name>
    <dbReference type="NCBI Taxonomy" id="28090"/>
    <lineage>
        <taxon>Bacteria</taxon>
        <taxon>Pseudomonadati</taxon>
        <taxon>Pseudomonadota</taxon>
        <taxon>Gammaproteobacteria</taxon>
        <taxon>Moraxellales</taxon>
        <taxon>Moraxellaceae</taxon>
        <taxon>Acinetobacter</taxon>
    </lineage>
</organism>
<dbReference type="PANTHER" id="PTHR38784:SF1">
    <property type="entry name" value="SUCROSE PHOSPHORYLASE"/>
    <property type="match status" value="1"/>
</dbReference>
<dbReference type="InterPro" id="IPR009822">
    <property type="entry name" value="YaeQ"/>
</dbReference>
<dbReference type="EMBL" id="JACHLA010000001">
    <property type="protein sequence ID" value="MBB6362149.1"/>
    <property type="molecule type" value="Genomic_DNA"/>
</dbReference>
<reference evidence="1 2" key="1">
    <citation type="submission" date="2020-08" db="EMBL/GenBank/DDBJ databases">
        <title>Functional genomics of gut bacteria from endangered species of beetles.</title>
        <authorList>
            <person name="Carlos-Shanley C."/>
        </authorList>
    </citation>
    <scope>NUCLEOTIDE SEQUENCE [LARGE SCALE GENOMIC DNA]</scope>
    <source>
        <strain evidence="1 2">S00127</strain>
    </source>
</reference>
<accession>A0AAW3VCF0</accession>
<dbReference type="InterPro" id="IPR038590">
    <property type="entry name" value="YaeQ_sf"/>
</dbReference>
<protein>
    <submittedName>
        <fullName evidence="1">Uncharacterized protein YaeQ</fullName>
    </submittedName>
</protein>
<evidence type="ECO:0000313" key="2">
    <source>
        <dbReference type="Proteomes" id="UP000548425"/>
    </source>
</evidence>
<dbReference type="AlphaFoldDB" id="A0AAW3VCF0"/>
<name>A0AAW3VCF0_ACILW</name>
<dbReference type="InterPro" id="IPR011335">
    <property type="entry name" value="Restrct_endonuc-II-like"/>
</dbReference>
<dbReference type="Gene3D" id="3.10.640.10">
    <property type="entry name" value="Restriction endonuclease-like alpha-beta roll domain"/>
    <property type="match status" value="1"/>
</dbReference>
<evidence type="ECO:0000313" key="1">
    <source>
        <dbReference type="EMBL" id="MBB6362149.1"/>
    </source>
</evidence>
<sequence>MNYWPKSVQQNSAKSYMLGAKFEDYVMALKATIYKVDLNIADMDTHRYADYQLTMALHPSETIERLMVRILAYARYADEALEFTKDLFETDEPALWEKDLTGQLVKWIEVGSPDEDKVKKASARCKQVAVVTYGSAVDEWYKRSSKLKILKNVEVWKLSTATTDALPQLCERTMQLQLNVMDGEWTLIGDQGQVLVEWEQLQ</sequence>
<dbReference type="Pfam" id="PF07152">
    <property type="entry name" value="YaeQ"/>
    <property type="match status" value="1"/>
</dbReference>